<dbReference type="AlphaFoldDB" id="A0A2H3ED46"/>
<evidence type="ECO:0000313" key="2">
    <source>
        <dbReference type="Proteomes" id="UP000217790"/>
    </source>
</evidence>
<keyword evidence="2" id="KW-1185">Reference proteome</keyword>
<reference evidence="2" key="1">
    <citation type="journal article" date="2017" name="Nat. Ecol. Evol.">
        <title>Genome expansion and lineage-specific genetic innovations in the forest pathogenic fungi Armillaria.</title>
        <authorList>
            <person name="Sipos G."/>
            <person name="Prasanna A.N."/>
            <person name="Walter M.C."/>
            <person name="O'Connor E."/>
            <person name="Balint B."/>
            <person name="Krizsan K."/>
            <person name="Kiss B."/>
            <person name="Hess J."/>
            <person name="Varga T."/>
            <person name="Slot J."/>
            <person name="Riley R."/>
            <person name="Boka B."/>
            <person name="Rigling D."/>
            <person name="Barry K."/>
            <person name="Lee J."/>
            <person name="Mihaltcheva S."/>
            <person name="LaButti K."/>
            <person name="Lipzen A."/>
            <person name="Waldron R."/>
            <person name="Moloney N.M."/>
            <person name="Sperisen C."/>
            <person name="Kredics L."/>
            <person name="Vagvoelgyi C."/>
            <person name="Patrignani A."/>
            <person name="Fitzpatrick D."/>
            <person name="Nagy I."/>
            <person name="Doyle S."/>
            <person name="Anderson J.B."/>
            <person name="Grigoriev I.V."/>
            <person name="Gueldener U."/>
            <person name="Muensterkoetter M."/>
            <person name="Nagy L.G."/>
        </authorList>
    </citation>
    <scope>NUCLEOTIDE SEQUENCE [LARGE SCALE GENOMIC DNA]</scope>
    <source>
        <strain evidence="2">Ar21-2</strain>
    </source>
</reference>
<accession>A0A2H3ED46</accession>
<dbReference type="InParanoid" id="A0A2H3ED46"/>
<dbReference type="EMBL" id="KZ293647">
    <property type="protein sequence ID" value="PBK99197.1"/>
    <property type="molecule type" value="Genomic_DNA"/>
</dbReference>
<gene>
    <name evidence="1" type="ORF">ARMGADRAFT_1025472</name>
</gene>
<sequence>MGDGQLRLNKSPDIKWFAGEVPKNKKWPQKGTNLSATKSGQIFENGEIFEVTSWGIIMGPAYPSVKSRDFRGREHEVAFATSFKDRPSIHVVTACQPVWELLISQDDVSPSGEQCEKRIFAGLQGTKPKISDPNLAEPMYPPNFLTRNHAYVLNPSQHSWSLHGAPAMSNALGNFEVQILRSQRHAQVKKTNVIPCPITSHFSGFKSHARGLETASFRYSRPLEGFKFSLSRSHRTRRFCGSWGTKMPDDARGMQARAGWRWNIQHADTDAGRQGKSSAFTVFEVPAIDGGPSWASPNAAIFFCALLWGTWSVVMLVRIDYVIKEGLLGSEPPTPEFGRQMSGPKFQE</sequence>
<dbReference type="Proteomes" id="UP000217790">
    <property type="component" value="Unassembled WGS sequence"/>
</dbReference>
<evidence type="ECO:0000313" key="1">
    <source>
        <dbReference type="EMBL" id="PBK99197.1"/>
    </source>
</evidence>
<protein>
    <submittedName>
        <fullName evidence="1">Uncharacterized protein</fullName>
    </submittedName>
</protein>
<proteinExistence type="predicted"/>
<organism evidence="1 2">
    <name type="scientific">Armillaria gallica</name>
    <name type="common">Bulbous honey fungus</name>
    <name type="synonym">Armillaria bulbosa</name>
    <dbReference type="NCBI Taxonomy" id="47427"/>
    <lineage>
        <taxon>Eukaryota</taxon>
        <taxon>Fungi</taxon>
        <taxon>Dikarya</taxon>
        <taxon>Basidiomycota</taxon>
        <taxon>Agaricomycotina</taxon>
        <taxon>Agaricomycetes</taxon>
        <taxon>Agaricomycetidae</taxon>
        <taxon>Agaricales</taxon>
        <taxon>Marasmiineae</taxon>
        <taxon>Physalacriaceae</taxon>
        <taxon>Armillaria</taxon>
    </lineage>
</organism>
<name>A0A2H3ED46_ARMGA</name>